<keyword evidence="8 9" id="KW-0131">Cell cycle</keyword>
<dbReference type="GO" id="GO:0003677">
    <property type="term" value="F:DNA binding"/>
    <property type="evidence" value="ECO:0007669"/>
    <property type="project" value="UniProtKB-UniRule"/>
</dbReference>
<dbReference type="HAMAP" id="MF_01808">
    <property type="entry name" value="Recomb_XerC_XerD"/>
    <property type="match status" value="1"/>
</dbReference>
<dbReference type="Proteomes" id="UP000537126">
    <property type="component" value="Unassembled WGS sequence"/>
</dbReference>
<feature type="active site" evidence="9">
    <location>
        <position position="243"/>
    </location>
</feature>
<dbReference type="GO" id="GO:0051301">
    <property type="term" value="P:cell division"/>
    <property type="evidence" value="ECO:0007669"/>
    <property type="project" value="UniProtKB-KW"/>
</dbReference>
<comment type="similarity">
    <text evidence="9">Belongs to the 'phage' integrase family. XerC subfamily.</text>
</comment>
<organism evidence="12 13">
    <name type="scientific">Thermonema lapsum</name>
    <dbReference type="NCBI Taxonomy" id="28195"/>
    <lineage>
        <taxon>Bacteria</taxon>
        <taxon>Pseudomonadati</taxon>
        <taxon>Bacteroidota</taxon>
        <taxon>Cytophagia</taxon>
        <taxon>Cytophagales</taxon>
        <taxon>Thermonemataceae</taxon>
        <taxon>Thermonema</taxon>
    </lineage>
</organism>
<protein>
    <recommendedName>
        <fullName evidence="9">Tyrosine recombinase XerC</fullName>
    </recommendedName>
</protein>
<dbReference type="Gene3D" id="1.10.443.10">
    <property type="entry name" value="Intergrase catalytic core"/>
    <property type="match status" value="1"/>
</dbReference>
<dbReference type="Pfam" id="PF02899">
    <property type="entry name" value="Phage_int_SAM_1"/>
    <property type="match status" value="1"/>
</dbReference>
<dbReference type="GO" id="GO:0007059">
    <property type="term" value="P:chromosome segregation"/>
    <property type="evidence" value="ECO:0007669"/>
    <property type="project" value="UniProtKB-UniRule"/>
</dbReference>
<evidence type="ECO:0000259" key="10">
    <source>
        <dbReference type="PROSITE" id="PS51898"/>
    </source>
</evidence>
<keyword evidence="6 9" id="KW-0238">DNA-binding</keyword>
<keyword evidence="7 9" id="KW-0233">DNA recombination</keyword>
<evidence type="ECO:0000256" key="1">
    <source>
        <dbReference type="ARBA" id="ARBA00004496"/>
    </source>
</evidence>
<feature type="domain" description="Core-binding (CB)" evidence="11">
    <location>
        <begin position="1"/>
        <end position="85"/>
    </location>
</feature>
<dbReference type="InterPro" id="IPR011010">
    <property type="entry name" value="DNA_brk_join_enz"/>
</dbReference>
<dbReference type="InterPro" id="IPR002104">
    <property type="entry name" value="Integrase_catalytic"/>
</dbReference>
<feature type="active site" evidence="9">
    <location>
        <position position="240"/>
    </location>
</feature>
<evidence type="ECO:0000259" key="11">
    <source>
        <dbReference type="PROSITE" id="PS51900"/>
    </source>
</evidence>
<keyword evidence="5 9" id="KW-0229">DNA integration</keyword>
<evidence type="ECO:0000256" key="6">
    <source>
        <dbReference type="ARBA" id="ARBA00023125"/>
    </source>
</evidence>
<keyword evidence="13" id="KW-1185">Reference proteome</keyword>
<gene>
    <name evidence="9" type="primary">xerC</name>
    <name evidence="12" type="ORF">FHS56_000180</name>
</gene>
<dbReference type="InterPro" id="IPR023009">
    <property type="entry name" value="Tyrosine_recombinase_XerC/XerD"/>
</dbReference>
<reference evidence="12 13" key="1">
    <citation type="submission" date="2020-03" db="EMBL/GenBank/DDBJ databases">
        <title>Genomic Encyclopedia of Type Strains, Phase IV (KMG-IV): sequencing the most valuable type-strain genomes for metagenomic binning, comparative biology and taxonomic classification.</title>
        <authorList>
            <person name="Goeker M."/>
        </authorList>
    </citation>
    <scope>NUCLEOTIDE SEQUENCE [LARGE SCALE GENOMIC DNA]</scope>
    <source>
        <strain evidence="12 13">DSM 5718</strain>
    </source>
</reference>
<comment type="caution">
    <text evidence="12">The sequence shown here is derived from an EMBL/GenBank/DDBJ whole genome shotgun (WGS) entry which is preliminary data.</text>
</comment>
<comment type="subcellular location">
    <subcellularLocation>
        <location evidence="1 9">Cytoplasm</location>
    </subcellularLocation>
</comment>
<evidence type="ECO:0000256" key="7">
    <source>
        <dbReference type="ARBA" id="ARBA00023172"/>
    </source>
</evidence>
<dbReference type="GO" id="GO:0005737">
    <property type="term" value="C:cytoplasm"/>
    <property type="evidence" value="ECO:0007669"/>
    <property type="project" value="UniProtKB-SubCell"/>
</dbReference>
<dbReference type="GO" id="GO:0006313">
    <property type="term" value="P:DNA transposition"/>
    <property type="evidence" value="ECO:0007669"/>
    <property type="project" value="UniProtKB-UniRule"/>
</dbReference>
<dbReference type="InterPro" id="IPR004107">
    <property type="entry name" value="Integrase_SAM-like_N"/>
</dbReference>
<evidence type="ECO:0000256" key="8">
    <source>
        <dbReference type="ARBA" id="ARBA00023306"/>
    </source>
</evidence>
<dbReference type="InterPro" id="IPR044068">
    <property type="entry name" value="CB"/>
</dbReference>
<keyword evidence="3 9" id="KW-0132">Cell division</keyword>
<feature type="active site" evidence="9">
    <location>
        <position position="266"/>
    </location>
</feature>
<keyword evidence="4 9" id="KW-0159">Chromosome partition</keyword>
<dbReference type="Pfam" id="PF00589">
    <property type="entry name" value="Phage_integrase"/>
    <property type="match status" value="1"/>
</dbReference>
<evidence type="ECO:0000256" key="3">
    <source>
        <dbReference type="ARBA" id="ARBA00022618"/>
    </source>
</evidence>
<accession>A0A846MMI2</accession>
<dbReference type="PANTHER" id="PTHR30349:SF77">
    <property type="entry name" value="TYROSINE RECOMBINASE XERC"/>
    <property type="match status" value="1"/>
</dbReference>
<keyword evidence="2 9" id="KW-0963">Cytoplasm</keyword>
<dbReference type="RefSeq" id="WP_208409603.1">
    <property type="nucleotide sequence ID" value="NZ_JAASRN010000001.1"/>
</dbReference>
<evidence type="ECO:0000313" key="12">
    <source>
        <dbReference type="EMBL" id="NIK72694.1"/>
    </source>
</evidence>
<name>A0A846MMI2_9BACT</name>
<evidence type="ECO:0000256" key="2">
    <source>
        <dbReference type="ARBA" id="ARBA00022490"/>
    </source>
</evidence>
<feature type="active site" evidence="9">
    <location>
        <position position="147"/>
    </location>
</feature>
<dbReference type="AlphaFoldDB" id="A0A846MMI2"/>
<dbReference type="InterPro" id="IPR050090">
    <property type="entry name" value="Tyrosine_recombinase_XerCD"/>
</dbReference>
<feature type="active site" description="O-(3'-phospho-DNA)-tyrosine intermediate" evidence="9">
    <location>
        <position position="275"/>
    </location>
</feature>
<dbReference type="GO" id="GO:0009037">
    <property type="term" value="F:tyrosine-based site-specific recombinase activity"/>
    <property type="evidence" value="ECO:0007669"/>
    <property type="project" value="UniProtKB-UniRule"/>
</dbReference>
<dbReference type="PANTHER" id="PTHR30349">
    <property type="entry name" value="PHAGE INTEGRASE-RELATED"/>
    <property type="match status" value="1"/>
</dbReference>
<proteinExistence type="inferred from homology"/>
<dbReference type="SUPFAM" id="SSF56349">
    <property type="entry name" value="DNA breaking-rejoining enzymes"/>
    <property type="match status" value="1"/>
</dbReference>
<dbReference type="PROSITE" id="PS51898">
    <property type="entry name" value="TYR_RECOMBINASE"/>
    <property type="match status" value="1"/>
</dbReference>
<evidence type="ECO:0000256" key="5">
    <source>
        <dbReference type="ARBA" id="ARBA00022908"/>
    </source>
</evidence>
<dbReference type="InterPro" id="IPR013762">
    <property type="entry name" value="Integrase-like_cat_sf"/>
</dbReference>
<dbReference type="EMBL" id="JAASRN010000001">
    <property type="protein sequence ID" value="NIK72694.1"/>
    <property type="molecule type" value="Genomic_DNA"/>
</dbReference>
<comment type="subunit">
    <text evidence="9">Forms a cyclic heterotetrameric complex composed of two molecules of XerC and two molecules of XerD.</text>
</comment>
<evidence type="ECO:0000256" key="4">
    <source>
        <dbReference type="ARBA" id="ARBA00022829"/>
    </source>
</evidence>
<feature type="active site" evidence="9">
    <location>
        <position position="171"/>
    </location>
</feature>
<sequence length="294" mass="34265">MHLIDRFLQYLEYEKRRSPHTIASYAHDLAQFQNYIEEIYETGDLSQVDHNGLRSWVVRLSEQGLKATSINRKIATLKSFYKFLLKQGIIKVNPALRIKPMKTPKRTPTFVEESTMQMLLDELPFPDTFAGKRDRLVLELLYQTGMRESELIQLKEQDIDFQQGTLKVSGKGNKERIIPLQKPLMDLLKSYLVFKKKKFENSLPYVILSNKGQQAYPLLLYRIVQRYLSMVNHREKKSPHVLRHTFATHLLNRGADLNAIKDILGHSSLSATQIYTHNSLERLKDIFEQAHPKA</sequence>
<evidence type="ECO:0000313" key="13">
    <source>
        <dbReference type="Proteomes" id="UP000537126"/>
    </source>
</evidence>
<evidence type="ECO:0000256" key="9">
    <source>
        <dbReference type="HAMAP-Rule" id="MF_01808"/>
    </source>
</evidence>
<feature type="domain" description="Tyr recombinase" evidence="10">
    <location>
        <begin position="106"/>
        <end position="288"/>
    </location>
</feature>
<comment type="function">
    <text evidence="9">Site-specific tyrosine recombinase, which acts by catalyzing the cutting and rejoining of the recombining DNA molecules. The XerC-XerD complex is essential to convert dimers of the bacterial chromosome into monomers to permit their segregation at cell division. It also contributes to the segregational stability of plasmids.</text>
</comment>
<dbReference type="PROSITE" id="PS51900">
    <property type="entry name" value="CB"/>
    <property type="match status" value="1"/>
</dbReference>
<dbReference type="InterPro" id="IPR010998">
    <property type="entry name" value="Integrase_recombinase_N"/>
</dbReference>
<dbReference type="Gene3D" id="1.10.150.130">
    <property type="match status" value="1"/>
</dbReference>